<dbReference type="InterPro" id="IPR008145">
    <property type="entry name" value="GK/Ca_channel_bsu"/>
</dbReference>
<dbReference type="PROSITE" id="PS50052">
    <property type="entry name" value="GUANYLATE_KINASE_2"/>
    <property type="match status" value="1"/>
</dbReference>
<proteinExistence type="inferred from homology"/>
<dbReference type="Gene3D" id="2.30.30.40">
    <property type="entry name" value="SH3 Domains"/>
    <property type="match status" value="1"/>
</dbReference>
<dbReference type="HOGENOM" id="CLU_001715_4_3_1"/>
<dbReference type="Pfam" id="PF00595">
    <property type="entry name" value="PDZ"/>
    <property type="match status" value="3"/>
</dbReference>
<dbReference type="CDD" id="cd06724">
    <property type="entry name" value="PDZ2_Dlg1-2-4-like"/>
    <property type="match status" value="1"/>
</dbReference>
<dbReference type="SMART" id="SM01277">
    <property type="entry name" value="MAGUK_N_PEST"/>
    <property type="match status" value="1"/>
</dbReference>
<dbReference type="GO" id="GO:0045197">
    <property type="term" value="P:establishment or maintenance of epithelial cell apical/basal polarity"/>
    <property type="evidence" value="ECO:0007669"/>
    <property type="project" value="TreeGrafter"/>
</dbReference>
<evidence type="ECO:0000313" key="11">
    <source>
        <dbReference type="Proteomes" id="UP000005226"/>
    </source>
</evidence>
<dbReference type="FunFam" id="3.40.50.300:FF:001402">
    <property type="entry name" value="Discs, large homolog 3 (Drosophila)"/>
    <property type="match status" value="1"/>
</dbReference>
<dbReference type="Gene3D" id="2.30.42.10">
    <property type="match status" value="3"/>
</dbReference>
<dbReference type="FunFam" id="2.30.42.10:FF:000001">
    <property type="entry name" value="Disks large homolog 1 isoform 2"/>
    <property type="match status" value="1"/>
</dbReference>
<dbReference type="GO" id="GO:0035255">
    <property type="term" value="F:ionotropic glutamate receptor binding"/>
    <property type="evidence" value="ECO:0007669"/>
    <property type="project" value="TreeGrafter"/>
</dbReference>
<gene>
    <name evidence="10" type="primary">dlg2</name>
</gene>
<reference evidence="10" key="3">
    <citation type="submission" date="2025-09" db="UniProtKB">
        <authorList>
            <consortium name="Ensembl"/>
        </authorList>
    </citation>
    <scope>IDENTIFICATION</scope>
</reference>
<evidence type="ECO:0000256" key="5">
    <source>
        <dbReference type="PROSITE-ProRule" id="PRU00192"/>
    </source>
</evidence>
<dbReference type="PROSITE" id="PS50002">
    <property type="entry name" value="SH3"/>
    <property type="match status" value="1"/>
</dbReference>
<dbReference type="Pfam" id="PF10600">
    <property type="entry name" value="PDZ_assoc"/>
    <property type="match status" value="1"/>
</dbReference>
<reference evidence="10" key="2">
    <citation type="submission" date="2025-08" db="UniProtKB">
        <authorList>
            <consortium name="Ensembl"/>
        </authorList>
    </citation>
    <scope>IDENTIFICATION</scope>
</reference>
<dbReference type="SUPFAM" id="SSF50156">
    <property type="entry name" value="PDZ domain-like"/>
    <property type="match status" value="3"/>
</dbReference>
<feature type="domain" description="PDZ" evidence="9">
    <location>
        <begin position="189"/>
        <end position="276"/>
    </location>
</feature>
<dbReference type="GO" id="GO:0098609">
    <property type="term" value="P:cell-cell adhesion"/>
    <property type="evidence" value="ECO:0007669"/>
    <property type="project" value="TreeGrafter"/>
</dbReference>
<dbReference type="CDD" id="cd06795">
    <property type="entry name" value="PDZ3_Dlg1-2-4-like"/>
    <property type="match status" value="1"/>
</dbReference>
<evidence type="ECO:0000256" key="6">
    <source>
        <dbReference type="SAM" id="MobiDB-lite"/>
    </source>
</evidence>
<dbReference type="Gene3D" id="3.30.63.10">
    <property type="entry name" value="Guanylate Kinase phosphate binding domain"/>
    <property type="match status" value="1"/>
</dbReference>
<dbReference type="InterPro" id="IPR036028">
    <property type="entry name" value="SH3-like_dom_sf"/>
</dbReference>
<dbReference type="InterPro" id="IPR019583">
    <property type="entry name" value="DLG1-4_PDZ_assoc"/>
</dbReference>
<dbReference type="PROSITE" id="PS50106">
    <property type="entry name" value="PDZ"/>
    <property type="match status" value="3"/>
</dbReference>
<feature type="domain" description="SH3" evidence="7">
    <location>
        <begin position="458"/>
        <end position="528"/>
    </location>
</feature>
<keyword evidence="4" id="KW-0677">Repeat</keyword>
<dbReference type="SUPFAM" id="SSF50044">
    <property type="entry name" value="SH3-domain"/>
    <property type="match status" value="1"/>
</dbReference>
<comment type="subcellular location">
    <subcellularLocation>
        <location evidence="1">Membrane</location>
    </subcellularLocation>
</comment>
<dbReference type="Pfam" id="PF00018">
    <property type="entry name" value="SH3_1"/>
    <property type="match status" value="1"/>
</dbReference>
<dbReference type="InterPro" id="IPR016313">
    <property type="entry name" value="DLG1-like"/>
</dbReference>
<sequence>MNPALTNTSWQYNYQDDDSPPHDQGFLRLTNEVTPELVHVSEKNLSEIENVHGYVSHSHISPLKASPAPIIVNTDTLESLPYVNGTEIEYEFEEITLERGNSGLGFSIAGGTDNPHIGDDPGIFITKIIPGGAAAEDGRLRVNDCILRVNDTDVSEVSHSKAVEALKVAGSIVRLYVRRRRPMLETIIEIKLIKGPKGLGFSIAGGVGNQHIPGDNSIYVTKIIDGGAAQKDGRLQIGDRLLMVNNYGLEEVSHEEAVAILKNTSDVVYLKVGKPTNVYLSDPYGPPDIAHSFSPAMENHISSPINSGTLDYKTALPPISPRSYSPLPRHLLGGEDINREPRKVVLHKGSTGLGFNIVGGEDGEGIFVSFILAGGPADLSGELKRGDQILSVNGIDLRGATHEQAAVALKGAGQVVTIIAQYRPEEYGRFEAKIHDLREQMMNHSMSSGSGSLRTNQKRSLYVRALFDYERSRDSGLPSQGLSFKYGDILHVINASDDEWWQARRVTPHGDSEEMGVIPSKRRYVAEEGVPPPPPRRLFHTCSGGSQDDVILSYEPVLRQEITYVRPVIILGPMKDRINDDLISEFPEKFGSCVPHTTRPKRDYEVDGRDYHFVMSREQMENDIQEHKFIEAGQYNDNLYGTSVQSVKYVAERGKHCILDVSGNAIKRLQVAQLYPIAILVKPRTIDSLMDMNKRLTEEQARKTFDRAMKLEQEFGEFFTALVQGDTLEDIYNSCKQVIEEHSGPYIWIPSKEKL</sequence>
<dbReference type="InterPro" id="IPR001452">
    <property type="entry name" value="SH3_domain"/>
</dbReference>
<protein>
    <submittedName>
        <fullName evidence="10">Discs, large homolog 2 (Drosophila)</fullName>
    </submittedName>
</protein>
<dbReference type="FunFam" id="3.30.63.10:FF:000001">
    <property type="entry name" value="Disks large homolog 1 isoform 2"/>
    <property type="match status" value="1"/>
</dbReference>
<dbReference type="GO" id="GO:0031594">
    <property type="term" value="C:neuromuscular junction"/>
    <property type="evidence" value="ECO:0007669"/>
    <property type="project" value="InterPro"/>
</dbReference>
<dbReference type="SMART" id="SM00228">
    <property type="entry name" value="PDZ"/>
    <property type="match status" value="3"/>
</dbReference>
<dbReference type="PROSITE" id="PS00856">
    <property type="entry name" value="GUANYLATE_KINASE_1"/>
    <property type="match status" value="1"/>
</dbReference>
<dbReference type="SUPFAM" id="SSF52540">
    <property type="entry name" value="P-loop containing nucleoside triphosphate hydrolases"/>
    <property type="match status" value="1"/>
</dbReference>
<feature type="domain" description="PDZ" evidence="9">
    <location>
        <begin position="94"/>
        <end position="181"/>
    </location>
</feature>
<feature type="domain" description="Guanylate kinase-like" evidence="8">
    <location>
        <begin position="565"/>
        <end position="740"/>
    </location>
</feature>
<dbReference type="InterPro" id="IPR008144">
    <property type="entry name" value="Guanylate_kin-like_dom"/>
</dbReference>
<dbReference type="GO" id="GO:0007268">
    <property type="term" value="P:chemical synaptic transmission"/>
    <property type="evidence" value="ECO:0007669"/>
    <property type="project" value="InterPro"/>
</dbReference>
<dbReference type="PANTHER" id="PTHR23119:SF6">
    <property type="entry name" value="DISKS LARGE HOMOLOG 2"/>
    <property type="match status" value="1"/>
</dbReference>
<evidence type="ECO:0000259" key="8">
    <source>
        <dbReference type="PROSITE" id="PS50052"/>
    </source>
</evidence>
<dbReference type="PANTHER" id="PTHR23119">
    <property type="entry name" value="DISCS LARGE"/>
    <property type="match status" value="1"/>
</dbReference>
<evidence type="ECO:0000256" key="2">
    <source>
        <dbReference type="ARBA" id="ARBA00007014"/>
    </source>
</evidence>
<evidence type="ECO:0000256" key="3">
    <source>
        <dbReference type="ARBA" id="ARBA00022443"/>
    </source>
</evidence>
<evidence type="ECO:0000259" key="7">
    <source>
        <dbReference type="PROSITE" id="PS50002"/>
    </source>
</evidence>
<dbReference type="Ensembl" id="ENSTRUT00000003465.3">
    <property type="protein sequence ID" value="ENSTRUP00000003446.3"/>
    <property type="gene ID" value="ENSTRUG00000001498.3"/>
</dbReference>
<dbReference type="InterPro" id="IPR001478">
    <property type="entry name" value="PDZ"/>
</dbReference>
<dbReference type="FunFam" id="2.30.42.10:FF:000002">
    <property type="entry name" value="Disks large homolog 4 isoform 2"/>
    <property type="match status" value="1"/>
</dbReference>
<dbReference type="GO" id="GO:0043113">
    <property type="term" value="P:receptor clustering"/>
    <property type="evidence" value="ECO:0007669"/>
    <property type="project" value="TreeGrafter"/>
</dbReference>
<feature type="compositionally biased region" description="Polar residues" evidence="6">
    <location>
        <begin position="1"/>
        <end position="14"/>
    </location>
</feature>
<dbReference type="InterPro" id="IPR027417">
    <property type="entry name" value="P-loop_NTPase"/>
</dbReference>
<dbReference type="Proteomes" id="UP000005226">
    <property type="component" value="Chromosome 15"/>
</dbReference>
<dbReference type="FunFam" id="2.30.42.10:FF:000091">
    <property type="entry name" value="disks large homolog 1 isoform X8"/>
    <property type="match status" value="1"/>
</dbReference>
<keyword evidence="3 5" id="KW-0728">SH3 domain</keyword>
<dbReference type="GO" id="GO:0099072">
    <property type="term" value="P:regulation of postsynaptic membrane neurotransmitter receptor levels"/>
    <property type="evidence" value="ECO:0007669"/>
    <property type="project" value="TreeGrafter"/>
</dbReference>
<dbReference type="CDD" id="cd00071">
    <property type="entry name" value="GMPK"/>
    <property type="match status" value="1"/>
</dbReference>
<dbReference type="SMART" id="SM00326">
    <property type="entry name" value="SH3"/>
    <property type="match status" value="1"/>
</dbReference>
<dbReference type="GeneTree" id="ENSGT00940000155156"/>
<dbReference type="AlphaFoldDB" id="H2RTH9"/>
<dbReference type="GO" id="GO:0019901">
    <property type="term" value="F:protein kinase binding"/>
    <property type="evidence" value="ECO:0007669"/>
    <property type="project" value="TreeGrafter"/>
</dbReference>
<dbReference type="Gene3D" id="3.40.50.300">
    <property type="entry name" value="P-loop containing nucleotide triphosphate hydrolases"/>
    <property type="match status" value="1"/>
</dbReference>
<dbReference type="GO" id="GO:0016323">
    <property type="term" value="C:basolateral plasma membrane"/>
    <property type="evidence" value="ECO:0007669"/>
    <property type="project" value="TreeGrafter"/>
</dbReference>
<dbReference type="Pfam" id="PF10608">
    <property type="entry name" value="MAGUK_N_PEST"/>
    <property type="match status" value="1"/>
</dbReference>
<dbReference type="GO" id="GO:0097120">
    <property type="term" value="P:receptor localization to synapse"/>
    <property type="evidence" value="ECO:0007669"/>
    <property type="project" value="TreeGrafter"/>
</dbReference>
<dbReference type="Pfam" id="PF00625">
    <property type="entry name" value="Guanylate_kin"/>
    <property type="match status" value="1"/>
</dbReference>
<dbReference type="InterPro" id="IPR050614">
    <property type="entry name" value="Synaptic_Scaffolding_LAP-MAGUK"/>
</dbReference>
<dbReference type="CDD" id="cd06723">
    <property type="entry name" value="PDZ1_Dlg1-2-4-like"/>
    <property type="match status" value="1"/>
</dbReference>
<accession>H2RTH9</accession>
<reference evidence="10 11" key="1">
    <citation type="journal article" date="2011" name="Genome Biol. Evol.">
        <title>Integration of the genetic map and genome assembly of fugu facilitates insights into distinct features of genome evolution in teleosts and mammals.</title>
        <authorList>
            <person name="Kai W."/>
            <person name="Kikuchi K."/>
            <person name="Tohari S."/>
            <person name="Chew A.K."/>
            <person name="Tay A."/>
            <person name="Fujiwara A."/>
            <person name="Hosoya S."/>
            <person name="Suetake H."/>
            <person name="Naruse K."/>
            <person name="Brenner S."/>
            <person name="Suzuki Y."/>
            <person name="Venkatesh B."/>
        </authorList>
    </citation>
    <scope>NUCLEOTIDE SEQUENCE [LARGE SCALE GENOMIC DNA]</scope>
</reference>
<dbReference type="InterPro" id="IPR036034">
    <property type="entry name" value="PDZ_sf"/>
</dbReference>
<keyword evidence="11" id="KW-1185">Reference proteome</keyword>
<dbReference type="PIRSF" id="PIRSF001741">
    <property type="entry name" value="MAGUK_DLGH"/>
    <property type="match status" value="1"/>
</dbReference>
<evidence type="ECO:0000313" key="10">
    <source>
        <dbReference type="Ensembl" id="ENSTRUP00000003446.3"/>
    </source>
</evidence>
<feature type="domain" description="PDZ" evidence="9">
    <location>
        <begin position="343"/>
        <end position="424"/>
    </location>
</feature>
<organism evidence="10 11">
    <name type="scientific">Takifugu rubripes</name>
    <name type="common">Japanese pufferfish</name>
    <name type="synonym">Fugu rubripes</name>
    <dbReference type="NCBI Taxonomy" id="31033"/>
    <lineage>
        <taxon>Eukaryota</taxon>
        <taxon>Metazoa</taxon>
        <taxon>Chordata</taxon>
        <taxon>Craniata</taxon>
        <taxon>Vertebrata</taxon>
        <taxon>Euteleostomi</taxon>
        <taxon>Actinopterygii</taxon>
        <taxon>Neopterygii</taxon>
        <taxon>Teleostei</taxon>
        <taxon>Neoteleostei</taxon>
        <taxon>Acanthomorphata</taxon>
        <taxon>Eupercaria</taxon>
        <taxon>Tetraodontiformes</taxon>
        <taxon>Tetradontoidea</taxon>
        <taxon>Tetraodontidae</taxon>
        <taxon>Takifugu</taxon>
    </lineage>
</organism>
<dbReference type="FunFam" id="2.30.30.40:FF:000047">
    <property type="entry name" value="Disks large homolog 2 isoform 3"/>
    <property type="match status" value="1"/>
</dbReference>
<comment type="similarity">
    <text evidence="2">Belongs to the MAGUK family.</text>
</comment>
<name>H2RTH9_TAKRU</name>
<dbReference type="InterPro" id="IPR020590">
    <property type="entry name" value="Guanylate_kinase_CS"/>
</dbReference>
<dbReference type="SMART" id="SM00072">
    <property type="entry name" value="GuKc"/>
    <property type="match status" value="1"/>
</dbReference>
<feature type="region of interest" description="Disordered" evidence="6">
    <location>
        <begin position="1"/>
        <end position="22"/>
    </location>
</feature>
<dbReference type="GO" id="GO:0098839">
    <property type="term" value="C:postsynaptic density membrane"/>
    <property type="evidence" value="ECO:0007669"/>
    <property type="project" value="TreeGrafter"/>
</dbReference>
<dbReference type="InterPro" id="IPR019590">
    <property type="entry name" value="DLG1_PEST_dom"/>
</dbReference>
<evidence type="ECO:0000256" key="1">
    <source>
        <dbReference type="ARBA" id="ARBA00004370"/>
    </source>
</evidence>
<evidence type="ECO:0000256" key="4">
    <source>
        <dbReference type="ARBA" id="ARBA00022737"/>
    </source>
</evidence>
<evidence type="ECO:0000259" key="9">
    <source>
        <dbReference type="PROSITE" id="PS50106"/>
    </source>
</evidence>
<dbReference type="GO" id="GO:0043005">
    <property type="term" value="C:neuron projection"/>
    <property type="evidence" value="ECO:0007669"/>
    <property type="project" value="InterPro"/>
</dbReference>